<evidence type="ECO:0000313" key="2">
    <source>
        <dbReference type="Proteomes" id="UP000708208"/>
    </source>
</evidence>
<dbReference type="AlphaFoldDB" id="A0A8J2L157"/>
<feature type="non-terminal residue" evidence="1">
    <location>
        <position position="1"/>
    </location>
</feature>
<accession>A0A8J2L157</accession>
<dbReference type="EMBL" id="CAJVCH010293678">
    <property type="protein sequence ID" value="CAG7785314.1"/>
    <property type="molecule type" value="Genomic_DNA"/>
</dbReference>
<proteinExistence type="predicted"/>
<feature type="non-terminal residue" evidence="1">
    <location>
        <position position="23"/>
    </location>
</feature>
<comment type="caution">
    <text evidence="1">The sequence shown here is derived from an EMBL/GenBank/DDBJ whole genome shotgun (WGS) entry which is preliminary data.</text>
</comment>
<dbReference type="Proteomes" id="UP000708208">
    <property type="component" value="Unassembled WGS sequence"/>
</dbReference>
<evidence type="ECO:0000313" key="1">
    <source>
        <dbReference type="EMBL" id="CAG7785314.1"/>
    </source>
</evidence>
<gene>
    <name evidence="1" type="ORF">AFUS01_LOCUS23946</name>
</gene>
<reference evidence="1" key="1">
    <citation type="submission" date="2021-06" db="EMBL/GenBank/DDBJ databases">
        <authorList>
            <person name="Hodson N. C."/>
            <person name="Mongue J. A."/>
            <person name="Jaron S. K."/>
        </authorList>
    </citation>
    <scope>NUCLEOTIDE SEQUENCE</scope>
</reference>
<protein>
    <submittedName>
        <fullName evidence="1">Uncharacterized protein</fullName>
    </submittedName>
</protein>
<keyword evidence="2" id="KW-1185">Reference proteome</keyword>
<organism evidence="1 2">
    <name type="scientific">Allacma fusca</name>
    <dbReference type="NCBI Taxonomy" id="39272"/>
    <lineage>
        <taxon>Eukaryota</taxon>
        <taxon>Metazoa</taxon>
        <taxon>Ecdysozoa</taxon>
        <taxon>Arthropoda</taxon>
        <taxon>Hexapoda</taxon>
        <taxon>Collembola</taxon>
        <taxon>Symphypleona</taxon>
        <taxon>Sminthuridae</taxon>
        <taxon>Allacma</taxon>
    </lineage>
</organism>
<sequence length="23" mass="2732">QDRSKEEETDFCIANWAKGIFPF</sequence>
<name>A0A8J2L157_9HEXA</name>